<dbReference type="AlphaFoldDB" id="A0A9P6M305"/>
<proteinExistence type="predicted"/>
<feature type="compositionally biased region" description="Basic residues" evidence="1">
    <location>
        <begin position="133"/>
        <end position="142"/>
    </location>
</feature>
<dbReference type="OrthoDB" id="2445324at2759"/>
<feature type="compositionally biased region" description="Basic and acidic residues" evidence="1">
    <location>
        <begin position="176"/>
        <end position="190"/>
    </location>
</feature>
<evidence type="ECO:0000313" key="2">
    <source>
        <dbReference type="EMBL" id="KAF9963649.1"/>
    </source>
</evidence>
<dbReference type="EMBL" id="JAAAHW010006273">
    <property type="protein sequence ID" value="KAF9963649.1"/>
    <property type="molecule type" value="Genomic_DNA"/>
</dbReference>
<evidence type="ECO:0000256" key="1">
    <source>
        <dbReference type="SAM" id="MobiDB-lite"/>
    </source>
</evidence>
<protein>
    <submittedName>
        <fullName evidence="2">Uncharacterized protein</fullName>
    </submittedName>
</protein>
<comment type="caution">
    <text evidence="2">The sequence shown here is derived from an EMBL/GenBank/DDBJ whole genome shotgun (WGS) entry which is preliminary data.</text>
</comment>
<sequence length="190" mass="21529">MPTQRTMDQESQDKISYQPPSQPTSPITRYAPPKPYLQQQQQQQQRSRNGAAVFEVVALPWRSRNKEEGSSGGGVGQAENDADETVIVSLPSPRGCLLEAEEDFGSQFQTCLGQGVDDNDGIGGHDQIRYVHPQRRGHHRHSISFQPRHMHSDDIGEEDPYFKIVRPASTVESTNLDDHREQEQQKKKQR</sequence>
<feature type="compositionally biased region" description="Polar residues" evidence="1">
    <location>
        <begin position="14"/>
        <end position="27"/>
    </location>
</feature>
<organism evidence="2 3">
    <name type="scientific">Modicella reniformis</name>
    <dbReference type="NCBI Taxonomy" id="1440133"/>
    <lineage>
        <taxon>Eukaryota</taxon>
        <taxon>Fungi</taxon>
        <taxon>Fungi incertae sedis</taxon>
        <taxon>Mucoromycota</taxon>
        <taxon>Mortierellomycotina</taxon>
        <taxon>Mortierellomycetes</taxon>
        <taxon>Mortierellales</taxon>
        <taxon>Mortierellaceae</taxon>
        <taxon>Modicella</taxon>
    </lineage>
</organism>
<dbReference type="Proteomes" id="UP000749646">
    <property type="component" value="Unassembled WGS sequence"/>
</dbReference>
<keyword evidence="3" id="KW-1185">Reference proteome</keyword>
<evidence type="ECO:0000313" key="3">
    <source>
        <dbReference type="Proteomes" id="UP000749646"/>
    </source>
</evidence>
<gene>
    <name evidence="2" type="ORF">BGZ65_001603</name>
</gene>
<accession>A0A9P6M305</accession>
<name>A0A9P6M305_9FUNG</name>
<feature type="region of interest" description="Disordered" evidence="1">
    <location>
        <begin position="133"/>
        <end position="190"/>
    </location>
</feature>
<feature type="region of interest" description="Disordered" evidence="1">
    <location>
        <begin position="1"/>
        <end position="83"/>
    </location>
</feature>
<reference evidence="2" key="1">
    <citation type="journal article" date="2020" name="Fungal Divers.">
        <title>Resolving the Mortierellaceae phylogeny through synthesis of multi-gene phylogenetics and phylogenomics.</title>
        <authorList>
            <person name="Vandepol N."/>
            <person name="Liber J."/>
            <person name="Desiro A."/>
            <person name="Na H."/>
            <person name="Kennedy M."/>
            <person name="Barry K."/>
            <person name="Grigoriev I.V."/>
            <person name="Miller A.N."/>
            <person name="O'Donnell K."/>
            <person name="Stajich J.E."/>
            <person name="Bonito G."/>
        </authorList>
    </citation>
    <scope>NUCLEOTIDE SEQUENCE</scope>
    <source>
        <strain evidence="2">MES-2147</strain>
    </source>
</reference>